<dbReference type="RefSeq" id="WP_145909043.1">
    <property type="nucleotide sequence ID" value="NZ_BAAAMZ010000010.1"/>
</dbReference>
<dbReference type="Proteomes" id="UP000317940">
    <property type="component" value="Unassembled WGS sequence"/>
</dbReference>
<evidence type="ECO:0000313" key="8">
    <source>
        <dbReference type="EMBL" id="TWF91450.1"/>
    </source>
</evidence>
<evidence type="ECO:0000313" key="9">
    <source>
        <dbReference type="Proteomes" id="UP000317940"/>
    </source>
</evidence>
<evidence type="ECO:0000259" key="7">
    <source>
        <dbReference type="Pfam" id="PF18565"/>
    </source>
</evidence>
<comment type="similarity">
    <text evidence="1">Belongs to the glycosyl hydrolase 2 family.</text>
</comment>
<keyword evidence="3" id="KW-0326">Glycosidase</keyword>
<evidence type="ECO:0000256" key="1">
    <source>
        <dbReference type="ARBA" id="ARBA00007401"/>
    </source>
</evidence>
<dbReference type="Pfam" id="PF18565">
    <property type="entry name" value="Glyco_hydro2_C5"/>
    <property type="match status" value="1"/>
</dbReference>
<gene>
    <name evidence="8" type="ORF">FHX73_12565</name>
</gene>
<dbReference type="SUPFAM" id="SSF51445">
    <property type="entry name" value="(Trans)glycosidases"/>
    <property type="match status" value="1"/>
</dbReference>
<dbReference type="SUPFAM" id="SSF49785">
    <property type="entry name" value="Galactose-binding domain-like"/>
    <property type="match status" value="1"/>
</dbReference>
<dbReference type="Gene3D" id="2.60.40.10">
    <property type="entry name" value="Immunoglobulins"/>
    <property type="match status" value="3"/>
</dbReference>
<dbReference type="GO" id="GO:0004553">
    <property type="term" value="F:hydrolase activity, hydrolyzing O-glycosyl compounds"/>
    <property type="evidence" value="ECO:0007669"/>
    <property type="project" value="InterPro"/>
</dbReference>
<feature type="domain" description="Glycoside hydrolase family 2 catalytic" evidence="5">
    <location>
        <begin position="274"/>
        <end position="423"/>
    </location>
</feature>
<dbReference type="InterPro" id="IPR008979">
    <property type="entry name" value="Galactose-bd-like_sf"/>
</dbReference>
<sequence>MIRTPFNEGWQAREKVNRFLEMGGIAPAYQDVRLPHDAMIGRRRDPAAGGASGFFPGGVYEYRKSYTPPADLRDQRVLLEFEGVYRDAMVYINGAYAGQCPSGYTAFTVRADSFLRFGEENEIRVECRVHQDSRWYSGAGIHRDVHLVVGGPVRLALDGVRVTTRDADAGSAVVELSAVVENDGLRPVSLDVSVGIQDEEGGQVASGSVPVTVLPGEPATVRQRLYVRDPALWSPERPALHTASVVLVSGDEAVDQDRVVFGIRTLQLDPEHGLRINGESVKLRGACIHHDNGVLGSAAFARAEERRVELLKQAGFNAIRSSHNPLSRVMLDACDRLGMLVMDEAFDMWTVPKSDFDYALSFPTWWEHDIEAMVRKNANHPSVVLYSIGNEIPEAATPHGAVWGRRIAEKVRSLDDTRFVTNGVNIPRAAMMAAVMAAQGRLAGEFDTLGPNAMMVAVSEAIRESAASELVTGPTAESFGVLDVAGMNYMELRYEVDRELFPNRVIVGTETHPTRIDELWRLVLDNSHVIGDFTWTGWDYLGEAGVGRVKYADSESETGQVAGIAGAYPWLTAWVGDIDITGWRRPPSYYRETVFGLRAEPYIAVHRPENHGRRLVAGPWSWPEVVPSWSWDGSDGEPITVEVYSDAEEVELLLDGVPLGRAAAGETNGFRAVFETVYRPGELVAVAYRDGKEHGRSSLVSATGPLGLAVRPDRGQIGADGGDLVFVSIMLTDHQGNARHDVDRPVTVDVEGPAVLQGLGSGRPATEEPYTAPVHTTYEGRVLAVVRATGPGEITLRVSATDCEPVAVVVQAR</sequence>
<dbReference type="InterPro" id="IPR051913">
    <property type="entry name" value="GH2_Domain-Containing"/>
</dbReference>
<dbReference type="PANTHER" id="PTHR42732:SF1">
    <property type="entry name" value="BETA-MANNOSIDASE"/>
    <property type="match status" value="1"/>
</dbReference>
<dbReference type="InterPro" id="IPR013783">
    <property type="entry name" value="Ig-like_fold"/>
</dbReference>
<dbReference type="Pfam" id="PF00703">
    <property type="entry name" value="Glyco_hydro_2"/>
    <property type="match status" value="1"/>
</dbReference>
<evidence type="ECO:0000256" key="3">
    <source>
        <dbReference type="ARBA" id="ARBA00023295"/>
    </source>
</evidence>
<evidence type="ECO:0000259" key="6">
    <source>
        <dbReference type="Pfam" id="PF16355"/>
    </source>
</evidence>
<proteinExistence type="inferred from homology"/>
<accession>A0A561TWG5</accession>
<evidence type="ECO:0000256" key="2">
    <source>
        <dbReference type="ARBA" id="ARBA00022801"/>
    </source>
</evidence>
<keyword evidence="9" id="KW-1185">Reference proteome</keyword>
<organism evidence="8 9">
    <name type="scientific">Kitasatospora viridis</name>
    <dbReference type="NCBI Taxonomy" id="281105"/>
    <lineage>
        <taxon>Bacteria</taxon>
        <taxon>Bacillati</taxon>
        <taxon>Actinomycetota</taxon>
        <taxon>Actinomycetes</taxon>
        <taxon>Kitasatosporales</taxon>
        <taxon>Streptomycetaceae</taxon>
        <taxon>Kitasatospora</taxon>
    </lineage>
</organism>
<dbReference type="Gene3D" id="2.60.120.260">
    <property type="entry name" value="Galactose-binding domain-like"/>
    <property type="match status" value="1"/>
</dbReference>
<evidence type="ECO:0000259" key="4">
    <source>
        <dbReference type="Pfam" id="PF00703"/>
    </source>
</evidence>
<dbReference type="EMBL" id="VIWT01000002">
    <property type="protein sequence ID" value="TWF91450.1"/>
    <property type="molecule type" value="Genomic_DNA"/>
</dbReference>
<dbReference type="Pfam" id="PF02836">
    <property type="entry name" value="Glyco_hydro_2_C"/>
    <property type="match status" value="1"/>
</dbReference>
<dbReference type="InterPro" id="IPR017853">
    <property type="entry name" value="GH"/>
</dbReference>
<feature type="domain" description="Glycoside hydrolase family 2" evidence="7">
    <location>
        <begin position="708"/>
        <end position="807"/>
    </location>
</feature>
<dbReference type="Pfam" id="PF16355">
    <property type="entry name" value="DUF4982"/>
    <property type="match status" value="1"/>
</dbReference>
<dbReference type="InterPro" id="IPR036156">
    <property type="entry name" value="Beta-gal/glucu_dom_sf"/>
</dbReference>
<dbReference type="PRINTS" id="PR00132">
    <property type="entry name" value="GLHYDRLASE2"/>
</dbReference>
<dbReference type="SUPFAM" id="SSF49303">
    <property type="entry name" value="beta-Galactosidase/glucuronidase domain"/>
    <property type="match status" value="1"/>
</dbReference>
<name>A0A561TWG5_9ACTN</name>
<protein>
    <submittedName>
        <fullName evidence="8">Glycosyl hydrolase family 2</fullName>
    </submittedName>
</protein>
<keyword evidence="2 8" id="KW-0378">Hydrolase</keyword>
<evidence type="ECO:0000259" key="5">
    <source>
        <dbReference type="Pfam" id="PF02836"/>
    </source>
</evidence>
<feature type="domain" description="DUF4982" evidence="6">
    <location>
        <begin position="636"/>
        <end position="693"/>
    </location>
</feature>
<dbReference type="InterPro" id="IPR040605">
    <property type="entry name" value="Glyco_hydro2_dom5"/>
</dbReference>
<feature type="domain" description="Glycoside hydrolase family 2 immunoglobulin-like beta-sandwich" evidence="4">
    <location>
        <begin position="157"/>
        <end position="264"/>
    </location>
</feature>
<dbReference type="PANTHER" id="PTHR42732">
    <property type="entry name" value="BETA-GALACTOSIDASE"/>
    <property type="match status" value="1"/>
</dbReference>
<dbReference type="OrthoDB" id="9758603at2"/>
<dbReference type="AlphaFoldDB" id="A0A561TWG5"/>
<dbReference type="InterPro" id="IPR032311">
    <property type="entry name" value="DUF4982"/>
</dbReference>
<reference evidence="8 9" key="1">
    <citation type="submission" date="2019-06" db="EMBL/GenBank/DDBJ databases">
        <title>Sequencing the genomes of 1000 actinobacteria strains.</title>
        <authorList>
            <person name="Klenk H.-P."/>
        </authorList>
    </citation>
    <scope>NUCLEOTIDE SEQUENCE [LARGE SCALE GENOMIC DNA]</scope>
    <source>
        <strain evidence="8 9">DSM 44826</strain>
    </source>
</reference>
<dbReference type="GO" id="GO:0005975">
    <property type="term" value="P:carbohydrate metabolic process"/>
    <property type="evidence" value="ECO:0007669"/>
    <property type="project" value="InterPro"/>
</dbReference>
<dbReference type="InterPro" id="IPR006102">
    <property type="entry name" value="Ig-like_GH2"/>
</dbReference>
<dbReference type="InterPro" id="IPR006101">
    <property type="entry name" value="Glyco_hydro_2"/>
</dbReference>
<dbReference type="InterPro" id="IPR006103">
    <property type="entry name" value="Glyco_hydro_2_cat"/>
</dbReference>
<dbReference type="Gene3D" id="3.20.20.80">
    <property type="entry name" value="Glycosidases"/>
    <property type="match status" value="1"/>
</dbReference>
<comment type="caution">
    <text evidence="8">The sequence shown here is derived from an EMBL/GenBank/DDBJ whole genome shotgun (WGS) entry which is preliminary data.</text>
</comment>